<dbReference type="PANTHER" id="PTHR21248:SF22">
    <property type="entry name" value="PHOSPHOLIPASE D"/>
    <property type="match status" value="1"/>
</dbReference>
<dbReference type="Pfam" id="PF13091">
    <property type="entry name" value="PLDc_2"/>
    <property type="match status" value="1"/>
</dbReference>
<sequence>MISPKVQRLCASESSVTSLMNEDPDLTPSRAYDKVAPHKMPVILSAFAQKHSAKSNEDDYANVLEEDIEAAKSCGNFEGTEPSKLFLKIFYHVLRTLENDPQAGVVSPNLLGSTGVIPLTIMSIIPDIMRHYANLIVKAESSIILATNFWAASHASHIITDALRELSRRRLEADLPPVDVKILYDRGNLKQLFKHHLNGKEKEFNSEKVQIPKPEEVQGITLQILNFHIPPVGTFHAKWMVVDGKIAVLNSNNIQDVANLEMMCHYEGAIVDSFYDSAMISWHNALKPSLGVHKFFDEDMARQHFGFSDFHTIAKTIGDDVNRRTKEFRTKYLKEHENCESKYLGRDGRDIVPFAVQLGAPHNRKAHEHADNENLPNGLSSNEQNRGPLGTGGSPIPNHTQREQMVDTEIPPLKDRTASNTSHIGRTIATEEDQDEAARVLNQAAEDATVGEEQHLASAADASRIEYDSTLSAEAERVQGFLGTLEGLTRHLNTTIQPNTQGTLRCSDREAHLEDFNPYILHPRHKPFPIAMVNRRPFGAPGHQSVRVPQNEAWIAATRLAETQVFIQTPDLNASPLVEEIRDAVKRGIEVVLYLTLGYNDAGELLPFQNGTNEQIVCSLLSSLTSDEEKERLKVYWYTAKDMRFPIHAKTKQRTSHIKLMVVDSHIGIQGSGNQDTQSWYHSQETNVMIDSEEVVQEWLWGIRSNQNTHIWGRVDNDGVWRAMEERDDVEDGDISGDQIPGALGGAKIKFGWMKGIKGAIERVQGAGGF</sequence>
<proteinExistence type="predicted"/>
<dbReference type="GO" id="GO:0030572">
    <property type="term" value="F:phosphatidyltransferase activity"/>
    <property type="evidence" value="ECO:0007669"/>
    <property type="project" value="UniProtKB-ARBA"/>
</dbReference>
<organism evidence="4 6">
    <name type="scientific">Orbilia oligospora</name>
    <name type="common">Nematode-trapping fungus</name>
    <name type="synonym">Arthrobotrys oligospora</name>
    <dbReference type="NCBI Taxonomy" id="2813651"/>
    <lineage>
        <taxon>Eukaryota</taxon>
        <taxon>Fungi</taxon>
        <taxon>Dikarya</taxon>
        <taxon>Ascomycota</taxon>
        <taxon>Pezizomycotina</taxon>
        <taxon>Orbiliomycetes</taxon>
        <taxon>Orbiliales</taxon>
        <taxon>Orbiliaceae</taxon>
        <taxon>Orbilia</taxon>
    </lineage>
</organism>
<dbReference type="EMBL" id="WIQW01000171">
    <property type="protein sequence ID" value="KAF3078518.1"/>
    <property type="molecule type" value="Genomic_DNA"/>
</dbReference>
<comment type="caution">
    <text evidence="4">The sequence shown here is derived from an EMBL/GenBank/DDBJ whole genome shotgun (WGS) entry which is preliminary data.</text>
</comment>
<dbReference type="Proteomes" id="UP000475325">
    <property type="component" value="Unassembled WGS sequence"/>
</dbReference>
<dbReference type="Proteomes" id="UP000480548">
    <property type="component" value="Unassembled WGS sequence"/>
</dbReference>
<dbReference type="GO" id="GO:0032049">
    <property type="term" value="P:cardiolipin biosynthetic process"/>
    <property type="evidence" value="ECO:0007669"/>
    <property type="project" value="UniProtKB-ARBA"/>
</dbReference>
<dbReference type="PANTHER" id="PTHR21248">
    <property type="entry name" value="CARDIOLIPIN SYNTHASE"/>
    <property type="match status" value="1"/>
</dbReference>
<dbReference type="EMBL" id="WIQZ01000078">
    <property type="protein sequence ID" value="KAF3127281.1"/>
    <property type="molecule type" value="Genomic_DNA"/>
</dbReference>
<dbReference type="SUPFAM" id="SSF56024">
    <property type="entry name" value="Phospholipase D/nuclease"/>
    <property type="match status" value="2"/>
</dbReference>
<evidence type="ECO:0000313" key="3">
    <source>
        <dbReference type="EMBL" id="KAF3078518.1"/>
    </source>
</evidence>
<feature type="domain" description="PLD phosphodiesterase" evidence="2">
    <location>
        <begin position="652"/>
        <end position="679"/>
    </location>
</feature>
<feature type="domain" description="PLD phosphodiesterase" evidence="2">
    <location>
        <begin position="231"/>
        <end position="258"/>
    </location>
</feature>
<evidence type="ECO:0000313" key="5">
    <source>
        <dbReference type="Proteomes" id="UP000475325"/>
    </source>
</evidence>
<dbReference type="PROSITE" id="PS50035">
    <property type="entry name" value="PLD"/>
    <property type="match status" value="2"/>
</dbReference>
<evidence type="ECO:0000256" key="1">
    <source>
        <dbReference type="SAM" id="MobiDB-lite"/>
    </source>
</evidence>
<dbReference type="CDD" id="cd00138">
    <property type="entry name" value="PLDc_SF"/>
    <property type="match status" value="2"/>
</dbReference>
<dbReference type="InterPro" id="IPR025202">
    <property type="entry name" value="PLD-like_dom"/>
</dbReference>
<evidence type="ECO:0000313" key="4">
    <source>
        <dbReference type="EMBL" id="KAF3127281.1"/>
    </source>
</evidence>
<evidence type="ECO:0000313" key="6">
    <source>
        <dbReference type="Proteomes" id="UP000480548"/>
    </source>
</evidence>
<gene>
    <name evidence="3" type="ORF">TWF102_003502</name>
    <name evidence="4" type="ORF">TWF703_009977</name>
</gene>
<dbReference type="AlphaFoldDB" id="A0A7C8NQZ5"/>
<evidence type="ECO:0000259" key="2">
    <source>
        <dbReference type="PROSITE" id="PS50035"/>
    </source>
</evidence>
<reference evidence="5 6" key="1">
    <citation type="submission" date="2019-06" db="EMBL/GenBank/DDBJ databases">
        <authorList>
            <person name="Palmer J.M."/>
        </authorList>
    </citation>
    <scope>NUCLEOTIDE SEQUENCE [LARGE SCALE GENOMIC DNA]</scope>
    <source>
        <strain evidence="3 5">TWF102</strain>
        <strain evidence="4 6">TWF703</strain>
    </source>
</reference>
<dbReference type="Gene3D" id="3.30.870.10">
    <property type="entry name" value="Endonuclease Chain A"/>
    <property type="match status" value="2"/>
</dbReference>
<feature type="region of interest" description="Disordered" evidence="1">
    <location>
        <begin position="364"/>
        <end position="435"/>
    </location>
</feature>
<feature type="compositionally biased region" description="Polar residues" evidence="1">
    <location>
        <begin position="374"/>
        <end position="385"/>
    </location>
</feature>
<name>A0A7C8NQZ5_ORBOL</name>
<protein>
    <recommendedName>
        <fullName evidence="2">PLD phosphodiesterase domain-containing protein</fullName>
    </recommendedName>
</protein>
<dbReference type="InterPro" id="IPR001736">
    <property type="entry name" value="PLipase_D/transphosphatidylase"/>
</dbReference>
<accession>A0A7C8NQZ5</accession>